<dbReference type="GO" id="GO:0003700">
    <property type="term" value="F:DNA-binding transcription factor activity"/>
    <property type="evidence" value="ECO:0007669"/>
    <property type="project" value="InterPro"/>
</dbReference>
<dbReference type="InterPro" id="IPR005467">
    <property type="entry name" value="His_kinase_dom"/>
</dbReference>
<dbReference type="GO" id="GO:0043565">
    <property type="term" value="F:sequence-specific DNA binding"/>
    <property type="evidence" value="ECO:0007669"/>
    <property type="project" value="InterPro"/>
</dbReference>
<dbReference type="SMART" id="SM00342">
    <property type="entry name" value="HTH_ARAC"/>
    <property type="match status" value="1"/>
</dbReference>
<evidence type="ECO:0000256" key="3">
    <source>
        <dbReference type="ARBA" id="ARBA00022553"/>
    </source>
</evidence>
<dbReference type="FunFam" id="1.10.287.130:FF:000001">
    <property type="entry name" value="Two-component sensor histidine kinase"/>
    <property type="match status" value="1"/>
</dbReference>
<evidence type="ECO:0000256" key="2">
    <source>
        <dbReference type="ARBA" id="ARBA00012438"/>
    </source>
</evidence>
<gene>
    <name evidence="17" type="primary">evgS_16</name>
    <name evidence="18" type="synonym">tmoS_1</name>
    <name evidence="18" type="ORF">BFLFYP10_00054</name>
    <name evidence="17" type="ORF">ERS852461_04005</name>
</gene>
<keyword evidence="11" id="KW-0804">Transcription</keyword>
<organism evidence="17 19">
    <name type="scientific">Bacteroides faecis</name>
    <dbReference type="NCBI Taxonomy" id="674529"/>
    <lineage>
        <taxon>Bacteria</taxon>
        <taxon>Pseudomonadati</taxon>
        <taxon>Bacteroidota</taxon>
        <taxon>Bacteroidia</taxon>
        <taxon>Bacteroidales</taxon>
        <taxon>Bacteroidaceae</taxon>
        <taxon>Bacteroides</taxon>
    </lineage>
</organism>
<evidence type="ECO:0000256" key="5">
    <source>
        <dbReference type="ARBA" id="ARBA00022741"/>
    </source>
</evidence>
<dbReference type="SUPFAM" id="SSF52172">
    <property type="entry name" value="CheY-like"/>
    <property type="match status" value="1"/>
</dbReference>
<dbReference type="Pfam" id="PF00512">
    <property type="entry name" value="HisKA"/>
    <property type="match status" value="1"/>
</dbReference>
<feature type="transmembrane region" description="Helical" evidence="13">
    <location>
        <begin position="341"/>
        <end position="363"/>
    </location>
</feature>
<dbReference type="PROSITE" id="PS50110">
    <property type="entry name" value="RESPONSE_REGULATORY"/>
    <property type="match status" value="1"/>
</dbReference>
<evidence type="ECO:0000256" key="1">
    <source>
        <dbReference type="ARBA" id="ARBA00000085"/>
    </source>
</evidence>
<evidence type="ECO:0000256" key="10">
    <source>
        <dbReference type="ARBA" id="ARBA00023125"/>
    </source>
</evidence>
<dbReference type="GO" id="GO:0000155">
    <property type="term" value="F:phosphorelay sensor kinase activity"/>
    <property type="evidence" value="ECO:0007669"/>
    <property type="project" value="InterPro"/>
</dbReference>
<dbReference type="EMBL" id="CACRSZ010000001">
    <property type="protein sequence ID" value="VYS72769.1"/>
    <property type="molecule type" value="Genomic_DNA"/>
</dbReference>
<dbReference type="SUPFAM" id="SSF55874">
    <property type="entry name" value="ATPase domain of HSP90 chaperone/DNA topoisomerase II/histidine kinase"/>
    <property type="match status" value="1"/>
</dbReference>
<dbReference type="EC" id="2.7.13.3" evidence="2"/>
<evidence type="ECO:0000259" key="16">
    <source>
        <dbReference type="PROSITE" id="PS50110"/>
    </source>
</evidence>
<evidence type="ECO:0000313" key="18">
    <source>
        <dbReference type="EMBL" id="VYS72769.1"/>
    </source>
</evidence>
<accession>A0A6N2QXM6</accession>
<keyword evidence="5" id="KW-0547">Nucleotide-binding</keyword>
<dbReference type="PANTHER" id="PTHR43547">
    <property type="entry name" value="TWO-COMPONENT HISTIDINE KINASE"/>
    <property type="match status" value="1"/>
</dbReference>
<dbReference type="SMART" id="SM00028">
    <property type="entry name" value="TPR"/>
    <property type="match status" value="5"/>
</dbReference>
<dbReference type="PRINTS" id="PR00344">
    <property type="entry name" value="BCTRLSENSOR"/>
</dbReference>
<proteinExistence type="predicted"/>
<reference evidence="18" key="2">
    <citation type="submission" date="2019-11" db="EMBL/GenBank/DDBJ databases">
        <authorList>
            <person name="Feng L."/>
        </authorList>
    </citation>
    <scope>NUCLEOTIDE SEQUENCE</scope>
    <source>
        <strain evidence="18">BfaecisLFYP10</strain>
    </source>
</reference>
<keyword evidence="3 12" id="KW-0597">Phosphoprotein</keyword>
<feature type="modified residue" description="4-aspartylphosphate" evidence="12">
    <location>
        <position position="702"/>
    </location>
</feature>
<dbReference type="CDD" id="cd00082">
    <property type="entry name" value="HisKA"/>
    <property type="match status" value="1"/>
</dbReference>
<dbReference type="SUPFAM" id="SSF48452">
    <property type="entry name" value="TPR-like"/>
    <property type="match status" value="2"/>
</dbReference>
<evidence type="ECO:0000259" key="14">
    <source>
        <dbReference type="PROSITE" id="PS01124"/>
    </source>
</evidence>
<evidence type="ECO:0000256" key="8">
    <source>
        <dbReference type="ARBA" id="ARBA00023012"/>
    </source>
</evidence>
<sequence>MDSLIIWLEHYQYIKNKSGMILTCKELGKRYRETAHFDKAIDYHRKGLMYAMQLQDTVEIIQALNNLGTNFRRLGIMDEASSYHYQALMLCERSSNKTTFIAKKNRVMSLSGIGNVYLTLDNLDAADSIFRVTLAGEQELHSDLGQAMNYANLGSVFETRGMIDSALVYYQLSMEHNRKAHSDLGISLCHNHFGRLFALEGKWNDALREYRNAYDLMEKTGDDWHWLEACLSLVRVNISKGNIRVAKVYLDKAQRTADAIHAWEHLSEVYRLRYLCYEKAGDCRQALDSYIRSRAYADSVKNVDNVNHIQNLRVNYERERSLREMTLLRGTYEMQQRTKNIYLLVSLFALLLVGAAAGLLWYVSRMKSRHNRAMKQMEKVRSNFFTNVTHEFRTPLTVILGLLEQLQKGGMNREELQKSIETISRQGQSLLDLVNQLLEVSKVRSEVGEPEWRTGDVVAYIRMLIENYQVYAQQKRVDLRFIPEEMSIMMDFVPEYLCKIIRNLLSNALKFTPKEGRVSLLMSRNKDKLMIYVVDTGVGIDAGDLPHIFDTFYQGENNGGSDTGSGIGLSLVKQMTECMYGHIKVESRLGEGTKFMITLPLQHGNSLWEKYLPDEKSDFFQPLSVNGGGVMLAEDYDVERAGENREINDSMHSSILIVEDNEDVSYYIDQLLKKDYHLLYARNGNEGLEKAKEYMPDLILTDLMMPEMDGYELCREIRHSDILNHIPIIIITAKSEEEDRVRGLDTGADAFLQKPFNADELKVRIVKLLEQRRLLREKYSHALHEGTDQAVELSVADQEFLTRLNDLIYSLMGHHNLNSDLLANKMCMSLSQLNRKVKAITGFSSSGYILQMRMDKAKRLLASTNTPVGDIAMKCGFPEISYFSRMFKQTFQMTPSQYRKKIL</sequence>
<dbReference type="InterPro" id="IPR036890">
    <property type="entry name" value="HATPase_C_sf"/>
</dbReference>
<keyword evidence="13" id="KW-0472">Membrane</keyword>
<dbReference type="SMART" id="SM00448">
    <property type="entry name" value="REC"/>
    <property type="match status" value="1"/>
</dbReference>
<keyword evidence="13" id="KW-1133">Transmembrane helix</keyword>
<dbReference type="Gene3D" id="3.40.50.2300">
    <property type="match status" value="1"/>
</dbReference>
<dbReference type="InterPro" id="IPR003661">
    <property type="entry name" value="HisK_dim/P_dom"/>
</dbReference>
<evidence type="ECO:0000259" key="15">
    <source>
        <dbReference type="PROSITE" id="PS50109"/>
    </source>
</evidence>
<dbReference type="GO" id="GO:0005524">
    <property type="term" value="F:ATP binding"/>
    <property type="evidence" value="ECO:0007669"/>
    <property type="project" value="UniProtKB-KW"/>
</dbReference>
<keyword evidence="13" id="KW-0812">Transmembrane</keyword>
<dbReference type="PROSITE" id="PS00041">
    <property type="entry name" value="HTH_ARAC_FAMILY_1"/>
    <property type="match status" value="1"/>
</dbReference>
<evidence type="ECO:0000313" key="19">
    <source>
        <dbReference type="Proteomes" id="UP000095606"/>
    </source>
</evidence>
<name>A0A174T6B9_9BACE</name>
<dbReference type="InterPro" id="IPR001789">
    <property type="entry name" value="Sig_transdc_resp-reg_receiver"/>
</dbReference>
<dbReference type="InterPro" id="IPR004358">
    <property type="entry name" value="Sig_transdc_His_kin-like_C"/>
</dbReference>
<dbReference type="Pfam" id="PF12833">
    <property type="entry name" value="HTH_18"/>
    <property type="match status" value="1"/>
</dbReference>
<keyword evidence="7" id="KW-0067">ATP-binding</keyword>
<dbReference type="AlphaFoldDB" id="A0A174T6B9"/>
<evidence type="ECO:0000313" key="17">
    <source>
        <dbReference type="EMBL" id="CUQ02389.1"/>
    </source>
</evidence>
<keyword evidence="10" id="KW-0238">DNA-binding</keyword>
<accession>A0A174T6B9</accession>
<comment type="catalytic activity">
    <reaction evidence="1">
        <text>ATP + protein L-histidine = ADP + protein N-phospho-L-histidine.</text>
        <dbReference type="EC" id="2.7.13.3"/>
    </reaction>
</comment>
<dbReference type="EMBL" id="CZAE01000023">
    <property type="protein sequence ID" value="CUQ02389.1"/>
    <property type="molecule type" value="Genomic_DNA"/>
</dbReference>
<dbReference type="InterPro" id="IPR018060">
    <property type="entry name" value="HTH_AraC"/>
</dbReference>
<feature type="domain" description="Response regulatory" evidence="16">
    <location>
        <begin position="654"/>
        <end position="769"/>
    </location>
</feature>
<evidence type="ECO:0000256" key="6">
    <source>
        <dbReference type="ARBA" id="ARBA00022777"/>
    </source>
</evidence>
<keyword evidence="6 17" id="KW-0418">Kinase</keyword>
<dbReference type="Gene3D" id="1.10.10.60">
    <property type="entry name" value="Homeodomain-like"/>
    <property type="match status" value="2"/>
</dbReference>
<dbReference type="Pfam" id="PF02518">
    <property type="entry name" value="HATPase_c"/>
    <property type="match status" value="1"/>
</dbReference>
<feature type="domain" description="HTH araC/xylS-type" evidence="14">
    <location>
        <begin position="802"/>
        <end position="901"/>
    </location>
</feature>
<dbReference type="InterPro" id="IPR018062">
    <property type="entry name" value="HTH_AraC-typ_CS"/>
</dbReference>
<feature type="domain" description="Histidine kinase" evidence="15">
    <location>
        <begin position="387"/>
        <end position="603"/>
    </location>
</feature>
<dbReference type="Proteomes" id="UP000095606">
    <property type="component" value="Unassembled WGS sequence"/>
</dbReference>
<dbReference type="SMART" id="SM00387">
    <property type="entry name" value="HATPase_c"/>
    <property type="match status" value="1"/>
</dbReference>
<evidence type="ECO:0000256" key="13">
    <source>
        <dbReference type="SAM" id="Phobius"/>
    </source>
</evidence>
<keyword evidence="8" id="KW-0902">Two-component regulatory system</keyword>
<dbReference type="InterPro" id="IPR019734">
    <property type="entry name" value="TPR_rpt"/>
</dbReference>
<dbReference type="Pfam" id="PF00072">
    <property type="entry name" value="Response_reg"/>
    <property type="match status" value="1"/>
</dbReference>
<dbReference type="InterPro" id="IPR011990">
    <property type="entry name" value="TPR-like_helical_dom_sf"/>
</dbReference>
<dbReference type="CDD" id="cd17574">
    <property type="entry name" value="REC_OmpR"/>
    <property type="match status" value="1"/>
</dbReference>
<reference evidence="17 19" key="1">
    <citation type="submission" date="2015-09" db="EMBL/GenBank/DDBJ databases">
        <authorList>
            <consortium name="Pathogen Informatics"/>
        </authorList>
    </citation>
    <scope>NUCLEOTIDE SEQUENCE [LARGE SCALE GENOMIC DNA]</scope>
    <source>
        <strain evidence="17 19">2789STDY5834846</strain>
    </source>
</reference>
<evidence type="ECO:0000256" key="7">
    <source>
        <dbReference type="ARBA" id="ARBA00022840"/>
    </source>
</evidence>
<evidence type="ECO:0000256" key="12">
    <source>
        <dbReference type="PROSITE-ProRule" id="PRU00169"/>
    </source>
</evidence>
<dbReference type="InterPro" id="IPR011006">
    <property type="entry name" value="CheY-like_superfamily"/>
</dbReference>
<evidence type="ECO:0000256" key="9">
    <source>
        <dbReference type="ARBA" id="ARBA00023015"/>
    </source>
</evidence>
<dbReference type="Gene3D" id="1.25.40.10">
    <property type="entry name" value="Tetratricopeptide repeat domain"/>
    <property type="match status" value="2"/>
</dbReference>
<dbReference type="InterPro" id="IPR036097">
    <property type="entry name" value="HisK_dim/P_sf"/>
</dbReference>
<dbReference type="FunFam" id="3.30.565.10:FF:000037">
    <property type="entry name" value="Hybrid sensor histidine kinase/response regulator"/>
    <property type="match status" value="1"/>
</dbReference>
<keyword evidence="4 17" id="KW-0808">Transferase</keyword>
<keyword evidence="9" id="KW-0805">Transcription regulation</keyword>
<dbReference type="RefSeq" id="WP_010538803.1">
    <property type="nucleotide sequence ID" value="NZ_CABMFH010000002.1"/>
</dbReference>
<dbReference type="SUPFAM" id="SSF46689">
    <property type="entry name" value="Homeodomain-like"/>
    <property type="match status" value="1"/>
</dbReference>
<dbReference type="SUPFAM" id="SSF47384">
    <property type="entry name" value="Homodimeric domain of signal transducing histidine kinase"/>
    <property type="match status" value="1"/>
</dbReference>
<evidence type="ECO:0000256" key="4">
    <source>
        <dbReference type="ARBA" id="ARBA00022679"/>
    </source>
</evidence>
<dbReference type="PANTHER" id="PTHR43547:SF2">
    <property type="entry name" value="HYBRID SIGNAL TRANSDUCTION HISTIDINE KINASE C"/>
    <property type="match status" value="1"/>
</dbReference>
<dbReference type="InterPro" id="IPR009057">
    <property type="entry name" value="Homeodomain-like_sf"/>
</dbReference>
<protein>
    <recommendedName>
        <fullName evidence="2">histidine kinase</fullName>
        <ecNumber evidence="2">2.7.13.3</ecNumber>
    </recommendedName>
</protein>
<dbReference type="SMART" id="SM00388">
    <property type="entry name" value="HisKA"/>
    <property type="match status" value="1"/>
</dbReference>
<dbReference type="PROSITE" id="PS01124">
    <property type="entry name" value="HTH_ARAC_FAMILY_2"/>
    <property type="match status" value="1"/>
</dbReference>
<dbReference type="Gene3D" id="3.30.565.10">
    <property type="entry name" value="Histidine kinase-like ATPase, C-terminal domain"/>
    <property type="match status" value="1"/>
</dbReference>
<evidence type="ECO:0000256" key="11">
    <source>
        <dbReference type="ARBA" id="ARBA00023163"/>
    </source>
</evidence>
<dbReference type="Gene3D" id="1.10.287.130">
    <property type="match status" value="1"/>
</dbReference>
<dbReference type="PROSITE" id="PS50109">
    <property type="entry name" value="HIS_KIN"/>
    <property type="match status" value="1"/>
</dbReference>
<dbReference type="InterPro" id="IPR003594">
    <property type="entry name" value="HATPase_dom"/>
</dbReference>